<sequence>MRIITRLVKPHIRFHKSGLIEILSPAAKIIGLRNYDSISFVIDDNGNLYIQKDPDGIRPFSVKGNHYRFHCSNVTNNVYRLPDIKGKDLFKPSLSFRLGATENERTPIITRRIIEPDQ</sequence>
<evidence type="ECO:0000313" key="1">
    <source>
        <dbReference type="EMBL" id="DAD76083.1"/>
    </source>
</evidence>
<dbReference type="EMBL" id="BK014795">
    <property type="protein sequence ID" value="DAD76083.1"/>
    <property type="molecule type" value="Genomic_DNA"/>
</dbReference>
<name>A0A8S5M1Y8_9CAUD</name>
<proteinExistence type="predicted"/>
<organism evidence="1">
    <name type="scientific">Podoviridae sp. ctIi96</name>
    <dbReference type="NCBI Taxonomy" id="2826550"/>
    <lineage>
        <taxon>Viruses</taxon>
        <taxon>Duplodnaviria</taxon>
        <taxon>Heunggongvirae</taxon>
        <taxon>Uroviricota</taxon>
        <taxon>Caudoviricetes</taxon>
    </lineage>
</organism>
<accession>A0A8S5M1Y8</accession>
<reference evidence="1" key="1">
    <citation type="journal article" date="2021" name="Proc. Natl. Acad. Sci. U.S.A.">
        <title>A Catalog of Tens of Thousands of Viruses from Human Metagenomes Reveals Hidden Associations with Chronic Diseases.</title>
        <authorList>
            <person name="Tisza M.J."/>
            <person name="Buck C.B."/>
        </authorList>
    </citation>
    <scope>NUCLEOTIDE SEQUENCE</scope>
    <source>
        <strain evidence="1">CtIi96</strain>
    </source>
</reference>
<protein>
    <submittedName>
        <fullName evidence="1">Uncharacterized protein</fullName>
    </submittedName>
</protein>